<dbReference type="RefSeq" id="WP_345321775.1">
    <property type="nucleotide sequence ID" value="NZ_BAABGA010000029.1"/>
</dbReference>
<dbReference type="InterPro" id="IPR018170">
    <property type="entry name" value="Aldo/ket_reductase_CS"/>
</dbReference>
<reference evidence="3" key="1">
    <citation type="journal article" date="2019" name="Int. J. Syst. Evol. Microbiol.">
        <title>The Global Catalogue of Microorganisms (GCM) 10K type strain sequencing project: providing services to taxonomists for standard genome sequencing and annotation.</title>
        <authorList>
            <consortium name="The Broad Institute Genomics Platform"/>
            <consortium name="The Broad Institute Genome Sequencing Center for Infectious Disease"/>
            <person name="Wu L."/>
            <person name="Ma J."/>
        </authorList>
    </citation>
    <scope>NUCLEOTIDE SEQUENCE [LARGE SCALE GENOMIC DNA]</scope>
    <source>
        <strain evidence="3">JCM 17759</strain>
    </source>
</reference>
<dbReference type="EMBL" id="BAABGA010000029">
    <property type="protein sequence ID" value="GAA4452117.1"/>
    <property type="molecule type" value="Genomic_DNA"/>
</dbReference>
<dbReference type="PIRSF" id="PIRSF000097">
    <property type="entry name" value="AKR"/>
    <property type="match status" value="1"/>
</dbReference>
<dbReference type="InterPro" id="IPR023210">
    <property type="entry name" value="NADP_OxRdtase_dom"/>
</dbReference>
<dbReference type="Gene3D" id="3.20.20.100">
    <property type="entry name" value="NADP-dependent oxidoreductase domain"/>
    <property type="match status" value="1"/>
</dbReference>
<feature type="domain" description="NADP-dependent oxidoreductase" evidence="1">
    <location>
        <begin position="14"/>
        <end position="301"/>
    </location>
</feature>
<dbReference type="PANTHER" id="PTHR11732">
    <property type="entry name" value="ALDO/KETO REDUCTASE"/>
    <property type="match status" value="1"/>
</dbReference>
<name>A0ABP8MKB1_9BACT</name>
<dbReference type="PROSITE" id="PS00063">
    <property type="entry name" value="ALDOKETO_REDUCTASE_3"/>
    <property type="match status" value="1"/>
</dbReference>
<dbReference type="InterPro" id="IPR036812">
    <property type="entry name" value="NAD(P)_OxRdtase_dom_sf"/>
</dbReference>
<sequence length="325" mass="36903">MESIQLKSGRSVPKMGLGLWKIDQAETADVVQSAIDCGYRHFDSACDYGNEAQAGNGLSQAIRNGKVTREDLWITSKLWNTYHRPEHVRPALEKTLADLQLDYLDLYLIHFPISQKFVPFDQHYPPGWFADPDAASPKMEPDDVPLIETWHAMTELVSAGLVREIGVCNFNVALIRELMKQSDTPPAMLQVELHPYLTQQKLLRFCRESEIAVTAFSPLGAQSYFQLNMAESGEAVIEQAKIKEIASHHDRTPAQVVLRWGLQRGTAIVPKTSKTERLKENINVFDFQLSDAEMKTIDAMDRHRRFNDPGDFCEAAFNTFFPIYE</sequence>
<dbReference type="SUPFAM" id="SSF51430">
    <property type="entry name" value="NAD(P)-linked oxidoreductase"/>
    <property type="match status" value="1"/>
</dbReference>
<dbReference type="PROSITE" id="PS00798">
    <property type="entry name" value="ALDOKETO_REDUCTASE_1"/>
    <property type="match status" value="1"/>
</dbReference>
<organism evidence="2 3">
    <name type="scientific">Novipirellula rosea</name>
    <dbReference type="NCBI Taxonomy" id="1031540"/>
    <lineage>
        <taxon>Bacteria</taxon>
        <taxon>Pseudomonadati</taxon>
        <taxon>Planctomycetota</taxon>
        <taxon>Planctomycetia</taxon>
        <taxon>Pirellulales</taxon>
        <taxon>Pirellulaceae</taxon>
        <taxon>Novipirellula</taxon>
    </lineage>
</organism>
<evidence type="ECO:0000313" key="3">
    <source>
        <dbReference type="Proteomes" id="UP001500840"/>
    </source>
</evidence>
<gene>
    <name evidence="2" type="ORF">GCM10023156_20980</name>
</gene>
<accession>A0ABP8MKB1</accession>
<dbReference type="PRINTS" id="PR00069">
    <property type="entry name" value="ALDKETRDTASE"/>
</dbReference>
<dbReference type="PROSITE" id="PS00062">
    <property type="entry name" value="ALDOKETO_REDUCTASE_2"/>
    <property type="match status" value="1"/>
</dbReference>
<dbReference type="InterPro" id="IPR020471">
    <property type="entry name" value="AKR"/>
</dbReference>
<evidence type="ECO:0000259" key="1">
    <source>
        <dbReference type="Pfam" id="PF00248"/>
    </source>
</evidence>
<keyword evidence="3" id="KW-1185">Reference proteome</keyword>
<evidence type="ECO:0000313" key="2">
    <source>
        <dbReference type="EMBL" id="GAA4452117.1"/>
    </source>
</evidence>
<dbReference type="Proteomes" id="UP001500840">
    <property type="component" value="Unassembled WGS sequence"/>
</dbReference>
<comment type="caution">
    <text evidence="2">The sequence shown here is derived from an EMBL/GenBank/DDBJ whole genome shotgun (WGS) entry which is preliminary data.</text>
</comment>
<protein>
    <submittedName>
        <fullName evidence="2">Aldo/keto reductase</fullName>
    </submittedName>
</protein>
<dbReference type="Pfam" id="PF00248">
    <property type="entry name" value="Aldo_ket_red"/>
    <property type="match status" value="1"/>
</dbReference>
<proteinExistence type="predicted"/>